<evidence type="ECO:0000256" key="1">
    <source>
        <dbReference type="ARBA" id="ARBA00000900"/>
    </source>
</evidence>
<dbReference type="SUPFAM" id="SSF57850">
    <property type="entry name" value="RING/U-box"/>
    <property type="match status" value="1"/>
</dbReference>
<feature type="compositionally biased region" description="Basic and acidic residues" evidence="10">
    <location>
        <begin position="234"/>
        <end position="254"/>
    </location>
</feature>
<dbReference type="AlphaFoldDB" id="A0A6B0S9F4"/>
<dbReference type="CDD" id="cd16465">
    <property type="entry name" value="RING-H2_PJA1_2"/>
    <property type="match status" value="1"/>
</dbReference>
<evidence type="ECO:0000256" key="2">
    <source>
        <dbReference type="ARBA" id="ARBA00012483"/>
    </source>
</evidence>
<dbReference type="GO" id="GO:0005737">
    <property type="term" value="C:cytoplasm"/>
    <property type="evidence" value="ECO:0007669"/>
    <property type="project" value="TreeGrafter"/>
</dbReference>
<evidence type="ECO:0000259" key="11">
    <source>
        <dbReference type="PROSITE" id="PS50089"/>
    </source>
</evidence>
<comment type="caution">
    <text evidence="12">The sequence shown here is derived from an EMBL/GenBank/DDBJ whole genome shotgun (WGS) entry which is preliminary data.</text>
</comment>
<dbReference type="EC" id="2.3.2.27" evidence="2"/>
<evidence type="ECO:0000256" key="8">
    <source>
        <dbReference type="ARBA" id="ARBA00022833"/>
    </source>
</evidence>
<feature type="compositionally biased region" description="Polar residues" evidence="10">
    <location>
        <begin position="143"/>
        <end position="165"/>
    </location>
</feature>
<evidence type="ECO:0000256" key="3">
    <source>
        <dbReference type="ARBA" id="ARBA00022553"/>
    </source>
</evidence>
<evidence type="ECO:0000256" key="9">
    <source>
        <dbReference type="PROSITE-ProRule" id="PRU00175"/>
    </source>
</evidence>
<name>A0A6B0S9F4_9CETA</name>
<dbReference type="GO" id="GO:0016567">
    <property type="term" value="P:protein ubiquitination"/>
    <property type="evidence" value="ECO:0007669"/>
    <property type="project" value="TreeGrafter"/>
</dbReference>
<accession>A0A6B0S9F4</accession>
<keyword evidence="7" id="KW-0833">Ubl conjugation pathway</keyword>
<evidence type="ECO:0000256" key="10">
    <source>
        <dbReference type="SAM" id="MobiDB-lite"/>
    </source>
</evidence>
<dbReference type="PANTHER" id="PTHR15710">
    <property type="entry name" value="E3 UBIQUITIN-PROTEIN LIGASE PRAJA"/>
    <property type="match status" value="1"/>
</dbReference>
<dbReference type="InterPro" id="IPR001841">
    <property type="entry name" value="Znf_RING"/>
</dbReference>
<dbReference type="SMART" id="SM00184">
    <property type="entry name" value="RING"/>
    <property type="match status" value="1"/>
</dbReference>
<feature type="region of interest" description="Disordered" evidence="10">
    <location>
        <begin position="1"/>
        <end position="99"/>
    </location>
</feature>
<keyword evidence="4" id="KW-0808">Transferase</keyword>
<feature type="compositionally biased region" description="Basic and acidic residues" evidence="10">
    <location>
        <begin position="90"/>
        <end position="99"/>
    </location>
</feature>
<keyword evidence="6 9" id="KW-0863">Zinc-finger</keyword>
<comment type="catalytic activity">
    <reaction evidence="1">
        <text>S-ubiquitinyl-[E2 ubiquitin-conjugating enzyme]-L-cysteine + [acceptor protein]-L-lysine = [E2 ubiquitin-conjugating enzyme]-L-cysteine + N(6)-ubiquitinyl-[acceptor protein]-L-lysine.</text>
        <dbReference type="EC" id="2.3.2.27"/>
    </reaction>
</comment>
<evidence type="ECO:0000313" key="12">
    <source>
        <dbReference type="EMBL" id="MXQ98680.1"/>
    </source>
</evidence>
<dbReference type="PANTHER" id="PTHR15710:SF2">
    <property type="entry name" value="E3 UBIQUITIN-PROTEIN LIGASE PRAJA-1"/>
    <property type="match status" value="1"/>
</dbReference>
<feature type="region of interest" description="Disordered" evidence="10">
    <location>
        <begin position="122"/>
        <end position="290"/>
    </location>
</feature>
<gene>
    <name evidence="12" type="ORF">E5288_WYG018405</name>
</gene>
<protein>
    <recommendedName>
        <fullName evidence="2">RING-type E3 ubiquitin transferase</fullName>
        <ecNumber evidence="2">2.3.2.27</ecNumber>
    </recommendedName>
</protein>
<keyword evidence="3" id="KW-0597">Phosphoprotein</keyword>
<feature type="compositionally biased region" description="Basic and acidic residues" evidence="10">
    <location>
        <begin position="265"/>
        <end position="283"/>
    </location>
</feature>
<dbReference type="Proteomes" id="UP000322234">
    <property type="component" value="Unassembled WGS sequence"/>
</dbReference>
<dbReference type="PROSITE" id="PS50089">
    <property type="entry name" value="ZF_RING_2"/>
    <property type="match status" value="1"/>
</dbReference>
<evidence type="ECO:0000256" key="4">
    <source>
        <dbReference type="ARBA" id="ARBA00022679"/>
    </source>
</evidence>
<evidence type="ECO:0000313" key="13">
    <source>
        <dbReference type="Proteomes" id="UP000322234"/>
    </source>
</evidence>
<reference evidence="12" key="1">
    <citation type="submission" date="2019-10" db="EMBL/GenBank/DDBJ databases">
        <title>The sequence and de novo assembly of the wild yak genome.</title>
        <authorList>
            <person name="Liu Y."/>
        </authorList>
    </citation>
    <scope>NUCLEOTIDE SEQUENCE [LARGE SCALE GENOMIC DNA]</scope>
    <source>
        <strain evidence="12">WY2019</strain>
    </source>
</reference>
<keyword evidence="5" id="KW-0479">Metal-binding</keyword>
<dbReference type="EMBL" id="VBQZ03000265">
    <property type="protein sequence ID" value="MXQ98680.1"/>
    <property type="molecule type" value="Genomic_DNA"/>
</dbReference>
<evidence type="ECO:0000256" key="5">
    <source>
        <dbReference type="ARBA" id="ARBA00022723"/>
    </source>
</evidence>
<dbReference type="InterPro" id="IPR013083">
    <property type="entry name" value="Znf_RING/FYVE/PHD"/>
</dbReference>
<dbReference type="GO" id="GO:0061630">
    <property type="term" value="F:ubiquitin protein ligase activity"/>
    <property type="evidence" value="ECO:0007669"/>
    <property type="project" value="UniProtKB-EC"/>
</dbReference>
<keyword evidence="8" id="KW-0862">Zinc</keyword>
<feature type="compositionally biased region" description="Basic and acidic residues" evidence="10">
    <location>
        <begin position="40"/>
        <end position="50"/>
    </location>
</feature>
<feature type="compositionally biased region" description="Low complexity" evidence="10">
    <location>
        <begin position="129"/>
        <end position="140"/>
    </location>
</feature>
<sequence length="518" mass="57651">MHRSAPSQTTKRSRSPFSTTRRSWDDSESSGTSLNADNEDYSRYPPREYRASGSRRGMAYGHVDCFGADDSEEEGAGPVERVSVRGKTGKFKDDKLYDPEKGARSLAGVASQFSSFNHDVREELDKLDPAPAARSSASRAEFLQSNSMASQPSSAEGKVVTNSNNLERERQEPNLPACPSRAPVSICGGENTPKSAEEPVVRPKIRNLASPNCVKPKIFFDTDDDDDMPHSTSRWRETASADEGHLDGLARRSGGEGSSGYPEPKYPEDKREARSDQVKPEKVPRRRRTMADPDFWTYSDDYYKYFEEDSDSDKEWTAALRRKYREERASPEEGEVPWLQYNENESSSEGDNDSGQEFLQPGVFMLDGNNNLEDDSSVSEDLEVDWSLFDGFADGLGVAEAISYVDPQFLTYMALEERLAQAMETALAHLESLAVDVEVANPPASKESIDTLPEILITEDHSAVGQEMCCPICCSEYAKGEVATELPCHHYFHKPCVSIWLQKSGTCPVCRCMFPPPL</sequence>
<dbReference type="FunFam" id="3.30.40.10:FF:000152">
    <property type="entry name" value="E3 ubiquitin-protein ligase Praja-1 isoform X1"/>
    <property type="match status" value="1"/>
</dbReference>
<keyword evidence="13" id="KW-1185">Reference proteome</keyword>
<feature type="domain" description="RING-type" evidence="11">
    <location>
        <begin position="470"/>
        <end position="511"/>
    </location>
</feature>
<dbReference type="GO" id="GO:0008270">
    <property type="term" value="F:zinc ion binding"/>
    <property type="evidence" value="ECO:0007669"/>
    <property type="project" value="UniProtKB-KW"/>
</dbReference>
<dbReference type="Gene3D" id="3.30.40.10">
    <property type="entry name" value="Zinc/RING finger domain, C3HC4 (zinc finger)"/>
    <property type="match status" value="1"/>
</dbReference>
<evidence type="ECO:0000256" key="6">
    <source>
        <dbReference type="ARBA" id="ARBA00022771"/>
    </source>
</evidence>
<evidence type="ECO:0000256" key="7">
    <source>
        <dbReference type="ARBA" id="ARBA00022786"/>
    </source>
</evidence>
<organism evidence="12 13">
    <name type="scientific">Bos mutus</name>
    <name type="common">wild yak</name>
    <dbReference type="NCBI Taxonomy" id="72004"/>
    <lineage>
        <taxon>Eukaryota</taxon>
        <taxon>Metazoa</taxon>
        <taxon>Chordata</taxon>
        <taxon>Craniata</taxon>
        <taxon>Vertebrata</taxon>
        <taxon>Euteleostomi</taxon>
        <taxon>Mammalia</taxon>
        <taxon>Eutheria</taxon>
        <taxon>Laurasiatheria</taxon>
        <taxon>Artiodactyla</taxon>
        <taxon>Ruminantia</taxon>
        <taxon>Pecora</taxon>
        <taxon>Bovidae</taxon>
        <taxon>Bovinae</taxon>
        <taxon>Bos</taxon>
    </lineage>
</organism>
<proteinExistence type="predicted"/>
<dbReference type="Pfam" id="PF13639">
    <property type="entry name" value="zf-RING_2"/>
    <property type="match status" value="1"/>
</dbReference>